<evidence type="ECO:0000313" key="2">
    <source>
        <dbReference type="EMBL" id="KAB8166442.1"/>
    </source>
</evidence>
<name>A0A5N6AE30_9ACTN</name>
<feature type="compositionally biased region" description="Polar residues" evidence="1">
    <location>
        <begin position="25"/>
        <end position="35"/>
    </location>
</feature>
<feature type="compositionally biased region" description="Basic and acidic residues" evidence="1">
    <location>
        <begin position="10"/>
        <end position="23"/>
    </location>
</feature>
<proteinExistence type="predicted"/>
<dbReference type="AlphaFoldDB" id="A0A5N6AE30"/>
<gene>
    <name evidence="2" type="ORF">FH607_011495</name>
</gene>
<dbReference type="RefSeq" id="WP_139667565.1">
    <property type="nucleotide sequence ID" value="NZ_VDLY02000006.1"/>
</dbReference>
<accession>A0A5N6AE30</accession>
<feature type="compositionally biased region" description="Basic and acidic residues" evidence="1">
    <location>
        <begin position="37"/>
        <end position="51"/>
    </location>
</feature>
<organism evidence="2 3">
    <name type="scientific">Streptomyces mimosae</name>
    <dbReference type="NCBI Taxonomy" id="2586635"/>
    <lineage>
        <taxon>Bacteria</taxon>
        <taxon>Bacillati</taxon>
        <taxon>Actinomycetota</taxon>
        <taxon>Actinomycetes</taxon>
        <taxon>Kitasatosporales</taxon>
        <taxon>Streptomycetaceae</taxon>
        <taxon>Streptomyces</taxon>
    </lineage>
</organism>
<reference evidence="2" key="1">
    <citation type="submission" date="2019-10" db="EMBL/GenBank/DDBJ databases">
        <title>Nonomuraea sp. nov., isolated from Phyllanthus amarus.</title>
        <authorList>
            <person name="Klykleung N."/>
            <person name="Tanasupawat S."/>
        </authorList>
    </citation>
    <scope>NUCLEOTIDE SEQUENCE [LARGE SCALE GENOMIC DNA]</scope>
    <source>
        <strain evidence="2">3MP-10</strain>
    </source>
</reference>
<evidence type="ECO:0000256" key="1">
    <source>
        <dbReference type="SAM" id="MobiDB-lite"/>
    </source>
</evidence>
<dbReference type="OrthoDB" id="4241965at2"/>
<dbReference type="Proteomes" id="UP000314251">
    <property type="component" value="Unassembled WGS sequence"/>
</dbReference>
<sequence>MPQGQGSSGEGHEDCRHTGHGEIRSASQGADQGTTSEEERKITDTYVHEENPGEEEREYWARQDGPIRHTLEFRDIGDAITIALWSEVTDLDAAEWDSRVELAITHRDAAKMRDRLARICQLHADHHRCDFCFSPDPQWVFSVPRDALSSDASLRGLCGDGRWNACWDCEPHVESRDVPALVSRFITTLRESAHPGASDERVLAEVSQRYANRYERLLALPLDKRPYRP</sequence>
<feature type="region of interest" description="Disordered" evidence="1">
    <location>
        <begin position="1"/>
        <end position="54"/>
    </location>
</feature>
<protein>
    <submittedName>
        <fullName evidence="2">Uncharacterized protein</fullName>
    </submittedName>
</protein>
<dbReference type="EMBL" id="VDLY02000006">
    <property type="protein sequence ID" value="KAB8166442.1"/>
    <property type="molecule type" value="Genomic_DNA"/>
</dbReference>
<comment type="caution">
    <text evidence="2">The sequence shown here is derived from an EMBL/GenBank/DDBJ whole genome shotgun (WGS) entry which is preliminary data.</text>
</comment>
<evidence type="ECO:0000313" key="3">
    <source>
        <dbReference type="Proteomes" id="UP000314251"/>
    </source>
</evidence>
<keyword evidence="3" id="KW-1185">Reference proteome</keyword>